<accession>A0A219A969</accession>
<dbReference type="Proteomes" id="UP000583279">
    <property type="component" value="Unassembled WGS sequence"/>
</dbReference>
<comment type="caution">
    <text evidence="1">The sequence shown here is derived from an EMBL/GenBank/DDBJ whole genome shotgun (WGS) entry which is preliminary data.</text>
</comment>
<proteinExistence type="predicted"/>
<protein>
    <submittedName>
        <fullName evidence="1">Uncharacterized protein</fullName>
    </submittedName>
</protein>
<gene>
    <name evidence="1" type="ORF">HBO18_08790</name>
</gene>
<organism evidence="1 2">
    <name type="scientific">Pseudomonas lactis</name>
    <dbReference type="NCBI Taxonomy" id="1615674"/>
    <lineage>
        <taxon>Bacteria</taxon>
        <taxon>Pseudomonadati</taxon>
        <taxon>Pseudomonadota</taxon>
        <taxon>Gammaproteobacteria</taxon>
        <taxon>Pseudomonadales</taxon>
        <taxon>Pseudomonadaceae</taxon>
        <taxon>Pseudomonas</taxon>
    </lineage>
</organism>
<dbReference type="EMBL" id="JAAQYK010000003">
    <property type="protein sequence ID" value="NNA44225.1"/>
    <property type="molecule type" value="Genomic_DNA"/>
</dbReference>
<dbReference type="AlphaFoldDB" id="A0A219A969"/>
<dbReference type="RefSeq" id="WP_094773998.1">
    <property type="nucleotide sequence ID" value="NZ_JAAQYK010000003.1"/>
</dbReference>
<sequence>MNSIDTWSPWIAIIVAGGPGLLAVMNLAFSLYLSNRYMEALKEALKNSRYIYLWGFGLGRKGLIWALLDMAKITGMIMMPKTHIRIGDLDPIDYKQFPVYLKCLLKVNFIMMIAVGVWLVVLFFLLRFR</sequence>
<evidence type="ECO:0000313" key="1">
    <source>
        <dbReference type="EMBL" id="NNA44225.1"/>
    </source>
</evidence>
<reference evidence="1 2" key="1">
    <citation type="journal article" date="2020" name="Front. Microbiol.">
        <title>Genetic Organization of the aprX-lipA2 Operon Affects the Proteolytic Potential of Pseudomonas Species in Milk.</title>
        <authorList>
            <person name="Maier C."/>
            <person name="Huptas C."/>
            <person name="von Neubeck M."/>
            <person name="Scherer S."/>
            <person name="Wenning M."/>
            <person name="Lucking G."/>
        </authorList>
    </citation>
    <scope>NUCLEOTIDE SEQUENCE [LARGE SCALE GENOMIC DNA]</scope>
    <source>
        <strain evidence="1 2">WS 4997</strain>
    </source>
</reference>
<name>A0A219A969_9PSED</name>
<evidence type="ECO:0000313" key="2">
    <source>
        <dbReference type="Proteomes" id="UP000583279"/>
    </source>
</evidence>